<gene>
    <name evidence="3" type="ORF">COW24_03370</name>
</gene>
<feature type="transmembrane region" description="Helical" evidence="2">
    <location>
        <begin position="76"/>
        <end position="100"/>
    </location>
</feature>
<feature type="compositionally biased region" description="Pro residues" evidence="1">
    <location>
        <begin position="21"/>
        <end position="31"/>
    </location>
</feature>
<evidence type="ECO:0000256" key="1">
    <source>
        <dbReference type="SAM" id="MobiDB-lite"/>
    </source>
</evidence>
<accession>A0A2M7H3K9</accession>
<keyword evidence="2" id="KW-0472">Membrane</keyword>
<feature type="transmembrane region" description="Helical" evidence="2">
    <location>
        <begin position="48"/>
        <end position="70"/>
    </location>
</feature>
<reference evidence="3 4" key="1">
    <citation type="submission" date="2017-09" db="EMBL/GenBank/DDBJ databases">
        <title>Depth-based differentiation of microbial function through sediment-hosted aquifers and enrichment of novel symbionts in the deep terrestrial subsurface.</title>
        <authorList>
            <person name="Probst A.J."/>
            <person name="Ladd B."/>
            <person name="Jarett J.K."/>
            <person name="Geller-Mcgrath D.E."/>
            <person name="Sieber C.M."/>
            <person name="Emerson J.B."/>
            <person name="Anantharaman K."/>
            <person name="Thomas B.C."/>
            <person name="Malmstrom R."/>
            <person name="Stieglmeier M."/>
            <person name="Klingl A."/>
            <person name="Woyke T."/>
            <person name="Ryan C.M."/>
            <person name="Banfield J.F."/>
        </authorList>
    </citation>
    <scope>NUCLEOTIDE SEQUENCE [LARGE SCALE GENOMIC DNA]</scope>
    <source>
        <strain evidence="3">CG15_BIG_FIL_POST_REV_8_21_14_020_45_12</strain>
    </source>
</reference>
<dbReference type="Proteomes" id="UP000230292">
    <property type="component" value="Unassembled WGS sequence"/>
</dbReference>
<dbReference type="EMBL" id="PFGC01000039">
    <property type="protein sequence ID" value="PIW36811.1"/>
    <property type="molecule type" value="Genomic_DNA"/>
</dbReference>
<keyword evidence="2" id="KW-1133">Transmembrane helix</keyword>
<feature type="region of interest" description="Disordered" evidence="1">
    <location>
        <begin position="1"/>
        <end position="45"/>
    </location>
</feature>
<keyword evidence="2" id="KW-0812">Transmembrane</keyword>
<evidence type="ECO:0000313" key="4">
    <source>
        <dbReference type="Proteomes" id="UP000230292"/>
    </source>
</evidence>
<dbReference type="AlphaFoldDB" id="A0A2M7H3K9"/>
<evidence type="ECO:0000313" key="3">
    <source>
        <dbReference type="EMBL" id="PIW36811.1"/>
    </source>
</evidence>
<proteinExistence type="predicted"/>
<sequence length="373" mass="38633">MANGRNRSGGHPPILGAGGGSPPPSHNPNPRPGNGGGQPDNDDPKGTAIGIAAGVVVLLLLVSICAGIFVGPMAALAVVGIILLVVVAIVVAIGGIAVGTMKGGDEAVKKNGAAAKKGESEFPSDMPFINPLPAFPWPLWIHLGPEQAVLSRAFMKSGIDYNDDGEVVDVRGFALHTGAFFVPWKLLLTGHYPVAILDSSKPEPFTWTVAVNTAVDKLKVTLQMGAWWDRSNDNGGNSVIVKAVRLATAREGTWQGILRSLAERKLNERVAGHQATEVEDSKRDINADVTSRANCDAAEMGLMTEISILVVESGVKTESHEAEQKAGAESRGKMAGYKELLDSPAVAALAEGLGRALGNLGGGKNGGNGGNNP</sequence>
<evidence type="ECO:0000256" key="2">
    <source>
        <dbReference type="SAM" id="Phobius"/>
    </source>
</evidence>
<organism evidence="3 4">
    <name type="scientific">Candidatus Kerfeldbacteria bacterium CG15_BIG_FIL_POST_REV_8_21_14_020_45_12</name>
    <dbReference type="NCBI Taxonomy" id="2014247"/>
    <lineage>
        <taxon>Bacteria</taxon>
        <taxon>Candidatus Kerfeldiibacteriota</taxon>
    </lineage>
</organism>
<name>A0A2M7H3K9_9BACT</name>
<comment type="caution">
    <text evidence="3">The sequence shown here is derived from an EMBL/GenBank/DDBJ whole genome shotgun (WGS) entry which is preliminary data.</text>
</comment>
<protein>
    <submittedName>
        <fullName evidence="3">Uncharacterized protein</fullName>
    </submittedName>
</protein>